<dbReference type="Pfam" id="PF08337">
    <property type="entry name" value="Plexin_cytopl"/>
    <property type="match status" value="1"/>
</dbReference>
<keyword evidence="11" id="KW-0675">Receptor</keyword>
<proteinExistence type="inferred from homology"/>
<dbReference type="PANTHER" id="PTHR22625">
    <property type="entry name" value="PLEXIN"/>
    <property type="match status" value="1"/>
</dbReference>
<dbReference type="InterPro" id="IPR013783">
    <property type="entry name" value="Ig-like_fold"/>
</dbReference>
<dbReference type="SUPFAM" id="SSF81296">
    <property type="entry name" value="E set domains"/>
    <property type="match status" value="3"/>
</dbReference>
<dbReference type="Pfam" id="PF24479">
    <property type="entry name" value="PSI_PlexinA-B"/>
    <property type="match status" value="1"/>
</dbReference>
<keyword evidence="7" id="KW-0677">Repeat</keyword>
<keyword evidence="8 15" id="KW-1133">Transmembrane helix</keyword>
<name>A0A7E6EV75_9MOLL</name>
<dbReference type="SMART" id="SM00429">
    <property type="entry name" value="IPT"/>
    <property type="match status" value="3"/>
</dbReference>
<dbReference type="InterPro" id="IPR046800">
    <property type="entry name" value="Plexin_RBD"/>
</dbReference>
<dbReference type="Pfam" id="PF17960">
    <property type="entry name" value="TIG_plexin"/>
    <property type="match status" value="1"/>
</dbReference>
<evidence type="ECO:0000313" key="17">
    <source>
        <dbReference type="Proteomes" id="UP000515154"/>
    </source>
</evidence>
<protein>
    <submittedName>
        <fullName evidence="18 19">Plexin-A1 isoform X1</fullName>
    </submittedName>
</protein>
<dbReference type="FunFam" id="2.60.40.10:FF:000728">
    <property type="entry name" value="Plexin D1"/>
    <property type="match status" value="1"/>
</dbReference>
<feature type="coiled-coil region" evidence="14">
    <location>
        <begin position="1250"/>
        <end position="1292"/>
    </location>
</feature>
<keyword evidence="17" id="KW-1185">Reference proteome</keyword>
<keyword evidence="10" id="KW-1015">Disulfide bond</keyword>
<dbReference type="InterPro" id="IPR014756">
    <property type="entry name" value="Ig_E-set"/>
</dbReference>
<dbReference type="Pfam" id="PF01833">
    <property type="entry name" value="TIG"/>
    <property type="match status" value="3"/>
</dbReference>
<dbReference type="CDD" id="cd12790">
    <property type="entry name" value="RasGAP_plexin_A"/>
    <property type="match status" value="1"/>
</dbReference>
<evidence type="ECO:0000313" key="18">
    <source>
        <dbReference type="RefSeq" id="XP_036358665.1"/>
    </source>
</evidence>
<dbReference type="Pfam" id="PF18020">
    <property type="entry name" value="TIG_2"/>
    <property type="match status" value="1"/>
</dbReference>
<dbReference type="InterPro" id="IPR041019">
    <property type="entry name" value="TIG1_plexin"/>
</dbReference>
<dbReference type="RefSeq" id="XP_036358665.1">
    <property type="nucleotide sequence ID" value="XM_036502772.1"/>
</dbReference>
<feature type="domain" description="Sema" evidence="16">
    <location>
        <begin position="17"/>
        <end position="489"/>
    </location>
</feature>
<dbReference type="RefSeq" id="XP_036358667.1">
    <property type="nucleotide sequence ID" value="XM_036502774.1"/>
</dbReference>
<dbReference type="InterPro" id="IPR041362">
    <property type="entry name" value="TIG2_plexin"/>
</dbReference>
<dbReference type="GO" id="GO:0048731">
    <property type="term" value="P:system development"/>
    <property type="evidence" value="ECO:0007669"/>
    <property type="project" value="UniProtKB-ARBA"/>
</dbReference>
<gene>
    <name evidence="18 19 20" type="primary">LOC115212037</name>
</gene>
<evidence type="ECO:0000256" key="1">
    <source>
        <dbReference type="ARBA" id="ARBA00004251"/>
    </source>
</evidence>
<dbReference type="SUPFAM" id="SSF101912">
    <property type="entry name" value="Sema domain"/>
    <property type="match status" value="1"/>
</dbReference>
<organism evidence="17 20">
    <name type="scientific">Octopus sinensis</name>
    <name type="common">East Asian common octopus</name>
    <dbReference type="NCBI Taxonomy" id="2607531"/>
    <lineage>
        <taxon>Eukaryota</taxon>
        <taxon>Metazoa</taxon>
        <taxon>Spiralia</taxon>
        <taxon>Lophotrochozoa</taxon>
        <taxon>Mollusca</taxon>
        <taxon>Cephalopoda</taxon>
        <taxon>Coleoidea</taxon>
        <taxon>Octopodiformes</taxon>
        <taxon>Octopoda</taxon>
        <taxon>Incirrata</taxon>
        <taxon>Octopodidae</taxon>
        <taxon>Octopus</taxon>
    </lineage>
</organism>
<evidence type="ECO:0000313" key="20">
    <source>
        <dbReference type="RefSeq" id="XP_036358667.1"/>
    </source>
</evidence>
<keyword evidence="9 15" id="KW-0472">Membrane</keyword>
<comment type="subcellular location">
    <subcellularLocation>
        <location evidence="1">Cell membrane</location>
        <topology evidence="1">Single-pass type I membrane protein</topology>
    </subcellularLocation>
</comment>
<dbReference type="Pfam" id="PF01403">
    <property type="entry name" value="Sema"/>
    <property type="match status" value="1"/>
</dbReference>
<dbReference type="InterPro" id="IPR015943">
    <property type="entry name" value="WD40/YVTN_repeat-like_dom_sf"/>
</dbReference>
<dbReference type="InterPro" id="IPR036352">
    <property type="entry name" value="Semap_dom_sf"/>
</dbReference>
<dbReference type="InterPro" id="IPR031148">
    <property type="entry name" value="Plexin"/>
</dbReference>
<accession>A0A7E6EV75</accession>
<feature type="transmembrane region" description="Helical" evidence="15">
    <location>
        <begin position="1222"/>
        <end position="1248"/>
    </location>
</feature>
<keyword evidence="3" id="KW-0217">Developmental protein</keyword>
<reference evidence="18 19" key="1">
    <citation type="submission" date="2025-08" db="UniProtKB">
        <authorList>
            <consortium name="RefSeq"/>
        </authorList>
    </citation>
    <scope>IDENTIFICATION</scope>
</reference>
<dbReference type="Proteomes" id="UP000515154">
    <property type="component" value="Linkage group LG5"/>
</dbReference>
<dbReference type="GO" id="GO:0120025">
    <property type="term" value="C:plasma membrane bounded cell projection"/>
    <property type="evidence" value="ECO:0007669"/>
    <property type="project" value="UniProtKB-ARBA"/>
</dbReference>
<dbReference type="CDD" id="cd00603">
    <property type="entry name" value="IPT_PCSR"/>
    <property type="match status" value="1"/>
</dbReference>
<dbReference type="CDD" id="cd11236">
    <property type="entry name" value="Sema_plexin_like"/>
    <property type="match status" value="1"/>
</dbReference>
<dbReference type="Pfam" id="PF01437">
    <property type="entry name" value="PSI"/>
    <property type="match status" value="1"/>
</dbReference>
<dbReference type="Gene3D" id="1.10.506.10">
    <property type="entry name" value="GTPase Activation - p120gap, domain 1"/>
    <property type="match status" value="1"/>
</dbReference>
<dbReference type="SUPFAM" id="SSF103575">
    <property type="entry name" value="Plexin repeat"/>
    <property type="match status" value="2"/>
</dbReference>
<dbReference type="SMART" id="SM00423">
    <property type="entry name" value="PSI"/>
    <property type="match status" value="3"/>
</dbReference>
<dbReference type="GO" id="GO:0002116">
    <property type="term" value="C:semaphorin receptor complex"/>
    <property type="evidence" value="ECO:0007669"/>
    <property type="project" value="TreeGrafter"/>
</dbReference>
<comment type="similarity">
    <text evidence="2">Belongs to the plexin family.</text>
</comment>
<dbReference type="FunFam" id="1.10.506.10:FF:000005">
    <property type="entry name" value="Plexin A1"/>
    <property type="match status" value="1"/>
</dbReference>
<evidence type="ECO:0000256" key="11">
    <source>
        <dbReference type="ARBA" id="ARBA00023170"/>
    </source>
</evidence>
<dbReference type="GO" id="GO:0017154">
    <property type="term" value="F:semaphorin receptor activity"/>
    <property type="evidence" value="ECO:0007669"/>
    <property type="project" value="InterPro"/>
</dbReference>
<dbReference type="InterPro" id="IPR013548">
    <property type="entry name" value="Plexin_cytoplasmic_RasGAP_dom"/>
</dbReference>
<keyword evidence="5 15" id="KW-0812">Transmembrane</keyword>
<keyword evidence="14" id="KW-0175">Coiled coil</keyword>
<dbReference type="GO" id="GO:0030334">
    <property type="term" value="P:regulation of cell migration"/>
    <property type="evidence" value="ECO:0007669"/>
    <property type="project" value="TreeGrafter"/>
</dbReference>
<keyword evidence="12" id="KW-0325">Glycoprotein</keyword>
<keyword evidence="4" id="KW-1003">Cell membrane</keyword>
<sequence length="1890" mass="213517">MKGVVYASLRMWRNVAFLVLVMPLLYVSGDYIVSSFQSSKNGSTMNHYVVNKNTGKIYVGAVNRLYQLSPDLKEEINVSTGPIKSSPQCPPQKYSCESGQFTDTYNKVLVVNYASQELIACSTQFHGICEKRYLANMSISNTNKPLSNPVVANSLNATTFAFIAPGPSQGNGVQPNVLYVGATRTNIGLRIYRDLVPAFCIRNLDNFEIAYKSPVEQSSKKEIETQHRETFKVNYIYGFSSEKFSYMLTVQKANTQDERYASKIFRVCQNDKNFYSYAELSFKCGSNRVYNLVQAAYLAKAGSTLAQNLGIPTTEDVLYAVFSHGQTNKLEPQPRSALCIYPMRIVRKIFTQNIRQCFKGLGNIGPEHLTKSTLCQKTKLQIDDNYCGTLDINTPIAGTVPVEVPFTQDFPSIIASAVAVSITYDYTVAFIGTTVGTVIKVSIESSHSAMPYETIHVAPDQRIFPDLYFDLDKEHLYAMTPNKLSKVRVEDCSRYTSCSDCIGVKDPYCGWCTLENKCSLRAECKEADQDLRWLPYTGQNCSAITSHSPSQVQIRKLAQKTVKITLQVMNLPQVRGQYECAFSAYGRNHTLTTNAQKARDQVICRTPISSKLPPIPTGKDHIVMKLSVRVGGKDFVSVNFTFFDCNVHSSCMHCIQSKFPCNWCIKEHLCTTNKTKNSSDIVLGNAYTGSKLCPRIEYDSAVIPVASGTEKSVSLKAMNLKDFQTDIKCKFKLNQDVKVHATKTSTDRIICDPVSFSYEPDVPYRNVPFEITWGPNERPLDNLGSIQVKMYKCESMATSCGICLTMDKIYRCGWCENKCSIRSQCTNYHWFPSSEICRNVKITEFHPSKGPKEGGTLLTIRGENLGKTFSDIKKGVTVVGAHCEPIESEYVPAQKIVCRTGRSSKKSGAVRVVVATFASAMSDFFYQYVVPEINGLEPTMGPKDGGTRVTVKGDHLDAGYEKSITIAGLPCRIERVERRELVCVTQYADRLMRGMVNMTIDQTVINSNNVDYSYVVNPKVSDIVPKKSVCGGGIPMNVYGQNFSIIQQPQMIVWVRNKEYRGQDCSQMRDSHLICYFPNITEPVTSGNINLPQRFSYGFHMDNVTNLLNLTDYLGTVEVQDNPIFSKFTEKVKSHLYTNEYLTINGQNLNKAVDEAHVSVRIGMGRCNVTSIASSQLTCQPPKVQPEAMSDSDYPEVIVRVGRNLTYHIGFLRYEEPEGTSLHMVIGLAVGGAVLLLIVIIVVIAYRVKSKQSNTMKKQLHEQMDQLELKVAQECKEAFAELQTDMTELNNDMSGQVSIPFWDYRTYCMKVLFPGDKDHPVTKYQPNSSNLNSKPLQLFMQLIKNATFLLTFIRTLEAHQSFTMRDRVKVASLISVTLQSDMVYATSILKTLLEDLIKRSIEGNNHPKLLLRRTESVAEKMLSNWFTFLLYRFLQDCAGKPLFLLFQAIKHQVSKGPVDAISSEAKYSLSEDKLIRQQIDFRTLTINVCDTEQFSQPYVPVKVLDCDTITHVKEKIMDAIYKNAPFSRRPPIESLDLVLFAQPPEWRSTPNEILILNDEDSTSKIEGDLKRLNSLAHYKVNDGAYMALRKKQTPVNTGPPLQEKPTFYKYERLISENSLYTRSPSLGRTVNSSGIPNDGENNIRKYHLVKQHDSPTHREGDRGSKMVSEIYLTRLLTTKGTLQQYVDDLFERIFSTTHRGQVLPLAIKYIFDFLDEQAQLHNIEPEVVHTWKSNSLPLRFWVNIIKNPNFVFDIHKSHIVDSCLSVTAQTFMDSCSMSEHRLGKDSPSSKLLYAKDIPKYKAWVDRYYEDIKSIIPISDQDMNSMLQEESRLHCHEFNTEAALNELYKYVDSYSCKLLQALESDETASRSKLDLKLQQVMNLINNADQSY</sequence>
<evidence type="ECO:0000256" key="12">
    <source>
        <dbReference type="ARBA" id="ARBA00023180"/>
    </source>
</evidence>
<dbReference type="InterPro" id="IPR008936">
    <property type="entry name" value="Rho_GTPase_activation_prot"/>
</dbReference>
<evidence type="ECO:0000256" key="3">
    <source>
        <dbReference type="ARBA" id="ARBA00022473"/>
    </source>
</evidence>
<dbReference type="InterPro" id="IPR001627">
    <property type="entry name" value="Semap_dom"/>
</dbReference>
<dbReference type="Pfam" id="PF20170">
    <property type="entry name" value="Plexin_RBD"/>
    <property type="match status" value="1"/>
</dbReference>
<evidence type="ECO:0000256" key="4">
    <source>
        <dbReference type="ARBA" id="ARBA00022475"/>
    </source>
</evidence>
<dbReference type="InterPro" id="IPR016201">
    <property type="entry name" value="PSI"/>
</dbReference>
<evidence type="ECO:0000256" key="14">
    <source>
        <dbReference type="SAM" id="Coils"/>
    </source>
</evidence>
<dbReference type="GO" id="GO:0005886">
    <property type="term" value="C:plasma membrane"/>
    <property type="evidence" value="ECO:0007669"/>
    <property type="project" value="UniProtKB-SubCell"/>
</dbReference>
<dbReference type="Gene3D" id="3.10.20.90">
    <property type="entry name" value="Phosphatidylinositol 3-kinase Catalytic Subunit, Chain A, domain 1"/>
    <property type="match status" value="1"/>
</dbReference>
<evidence type="ECO:0000256" key="5">
    <source>
        <dbReference type="ARBA" id="ARBA00022692"/>
    </source>
</evidence>
<dbReference type="SUPFAM" id="SSF48350">
    <property type="entry name" value="GTPase activation domain, GAP"/>
    <property type="match status" value="1"/>
</dbReference>
<evidence type="ECO:0000256" key="8">
    <source>
        <dbReference type="ARBA" id="ARBA00022989"/>
    </source>
</evidence>
<dbReference type="InterPro" id="IPR002909">
    <property type="entry name" value="IPT_dom"/>
</dbReference>
<evidence type="ECO:0000259" key="16">
    <source>
        <dbReference type="PROSITE" id="PS51004"/>
    </source>
</evidence>
<keyword evidence="6" id="KW-0732">Signal</keyword>
<dbReference type="GO" id="GO:0009653">
    <property type="term" value="P:anatomical structure morphogenesis"/>
    <property type="evidence" value="ECO:0007669"/>
    <property type="project" value="UniProtKB-ARBA"/>
</dbReference>
<dbReference type="PANTHER" id="PTHR22625:SF70">
    <property type="entry name" value="PLEXIN A, ISOFORM A"/>
    <property type="match status" value="1"/>
</dbReference>
<dbReference type="SMART" id="SM00630">
    <property type="entry name" value="Sema"/>
    <property type="match status" value="1"/>
</dbReference>
<evidence type="ECO:0000256" key="2">
    <source>
        <dbReference type="ARBA" id="ARBA00010297"/>
    </source>
</evidence>
<evidence type="ECO:0000256" key="10">
    <source>
        <dbReference type="ARBA" id="ARBA00023157"/>
    </source>
</evidence>
<evidence type="ECO:0000256" key="7">
    <source>
        <dbReference type="ARBA" id="ARBA00022737"/>
    </source>
</evidence>
<dbReference type="InterPro" id="IPR002165">
    <property type="entry name" value="Plexin_repeat"/>
</dbReference>
<dbReference type="Gene3D" id="2.60.40.10">
    <property type="entry name" value="Immunoglobulins"/>
    <property type="match status" value="5"/>
</dbReference>
<dbReference type="Gene3D" id="2.130.10.10">
    <property type="entry name" value="YVTN repeat-like/Quinoprotein amine dehydrogenase"/>
    <property type="match status" value="1"/>
</dbReference>
<evidence type="ECO:0000256" key="15">
    <source>
        <dbReference type="SAM" id="Phobius"/>
    </source>
</evidence>
<dbReference type="RefSeq" id="XP_036358666.1">
    <property type="nucleotide sequence ID" value="XM_036502773.1"/>
</dbReference>
<evidence type="ECO:0000313" key="19">
    <source>
        <dbReference type="RefSeq" id="XP_036358666.1"/>
    </source>
</evidence>
<dbReference type="PROSITE" id="PS51004">
    <property type="entry name" value="SEMA"/>
    <property type="match status" value="1"/>
</dbReference>
<evidence type="ECO:0000256" key="9">
    <source>
        <dbReference type="ARBA" id="ARBA00023136"/>
    </source>
</evidence>
<evidence type="ECO:0000256" key="6">
    <source>
        <dbReference type="ARBA" id="ARBA00022729"/>
    </source>
</evidence>
<comment type="caution">
    <text evidence="13">Lacks conserved residue(s) required for the propagation of feature annotation.</text>
</comment>
<evidence type="ECO:0000256" key="13">
    <source>
        <dbReference type="PROSITE-ProRule" id="PRU00352"/>
    </source>
</evidence>